<dbReference type="AlphaFoldDB" id="F7YWP0"/>
<evidence type="ECO:0000256" key="4">
    <source>
        <dbReference type="ARBA" id="ARBA00022801"/>
    </source>
</evidence>
<accession>F7YWP0</accession>
<evidence type="ECO:0000256" key="7">
    <source>
        <dbReference type="SAM" id="Coils"/>
    </source>
</evidence>
<dbReference type="OrthoDB" id="49164at2"/>
<proteinExistence type="inferred from homology"/>
<dbReference type="HOGENOM" id="CLU_145918_5_0_0"/>
<dbReference type="Gene3D" id="1.10.287.1040">
    <property type="entry name" value="Exonuclease VII, small subunit"/>
    <property type="match status" value="1"/>
</dbReference>
<keyword evidence="9" id="KW-1185">Reference proteome</keyword>
<evidence type="ECO:0000256" key="2">
    <source>
        <dbReference type="ARBA" id="ARBA00022490"/>
    </source>
</evidence>
<reference evidence="8 9" key="1">
    <citation type="submission" date="2010-11" db="EMBL/GenBank/DDBJ databases">
        <title>The complete genome of Thermotoga thermarum DSM 5069.</title>
        <authorList>
            <consortium name="US DOE Joint Genome Institute (JGI-PGF)"/>
            <person name="Lucas S."/>
            <person name="Copeland A."/>
            <person name="Lapidus A."/>
            <person name="Bruce D."/>
            <person name="Goodwin L."/>
            <person name="Pitluck S."/>
            <person name="Kyrpides N."/>
            <person name="Mavromatis K."/>
            <person name="Ivanova N."/>
            <person name="Zeytun A."/>
            <person name="Brettin T."/>
            <person name="Detter J.C."/>
            <person name="Tapia R."/>
            <person name="Han C."/>
            <person name="Land M."/>
            <person name="Hauser L."/>
            <person name="Markowitz V."/>
            <person name="Cheng J.-F."/>
            <person name="Hugenholtz P."/>
            <person name="Woyke T."/>
            <person name="Wu D."/>
            <person name="Spring S."/>
            <person name="Schroeder M."/>
            <person name="Brambilla E."/>
            <person name="Klenk H.-P."/>
            <person name="Eisen J.A."/>
        </authorList>
    </citation>
    <scope>NUCLEOTIDE SEQUENCE [LARGE SCALE GENOMIC DNA]</scope>
    <source>
        <strain evidence="8 9">DSM 5069</strain>
    </source>
</reference>
<dbReference type="GO" id="GO:0009318">
    <property type="term" value="C:exodeoxyribonuclease VII complex"/>
    <property type="evidence" value="ECO:0007669"/>
    <property type="project" value="UniProtKB-UniRule"/>
</dbReference>
<dbReference type="InterPro" id="IPR037004">
    <property type="entry name" value="Exonuc_VII_ssu_sf"/>
</dbReference>
<name>F7YWP0_9THEM</name>
<dbReference type="SUPFAM" id="SSF116842">
    <property type="entry name" value="XseB-like"/>
    <property type="match status" value="1"/>
</dbReference>
<dbReference type="Proteomes" id="UP000006804">
    <property type="component" value="Chromosome"/>
</dbReference>
<keyword evidence="2 6" id="KW-0963">Cytoplasm</keyword>
<feature type="coiled-coil region" evidence="7">
    <location>
        <begin position="7"/>
        <end position="65"/>
    </location>
</feature>
<comment type="function">
    <text evidence="6">Bidirectionally degrades single-stranded DNA into large acid-insoluble oligonucleotides, which are then degraded further into small acid-soluble oligonucleotides.</text>
</comment>
<dbReference type="RefSeq" id="WP_013933237.1">
    <property type="nucleotide sequence ID" value="NC_015707.1"/>
</dbReference>
<dbReference type="KEGG" id="tta:Theth_1990"/>
<gene>
    <name evidence="6" type="primary">xseB</name>
    <name evidence="8" type="ORF">Theth_1990</name>
</gene>
<dbReference type="PATRIC" id="fig|688269.3.peg.2051"/>
<sequence length="69" mass="8051">MKIDEMLKELQMIVEKLENEQVSVEQALEMFKKGVEIYKNLLSALKTARLEVEDIYAQLEEMEDDVSNS</sequence>
<keyword evidence="3 6" id="KW-0540">Nuclease</keyword>
<evidence type="ECO:0000256" key="6">
    <source>
        <dbReference type="HAMAP-Rule" id="MF_00337"/>
    </source>
</evidence>
<comment type="similarity">
    <text evidence="1 6">Belongs to the XseB family.</text>
</comment>
<dbReference type="HAMAP" id="MF_00337">
    <property type="entry name" value="Exonuc_7_S"/>
    <property type="match status" value="1"/>
</dbReference>
<dbReference type="InterPro" id="IPR003761">
    <property type="entry name" value="Exonuc_VII_S"/>
</dbReference>
<dbReference type="STRING" id="688269.Theth_1990"/>
<evidence type="ECO:0000256" key="3">
    <source>
        <dbReference type="ARBA" id="ARBA00022722"/>
    </source>
</evidence>
<dbReference type="EC" id="3.1.11.6" evidence="6"/>
<dbReference type="Pfam" id="PF02609">
    <property type="entry name" value="Exonuc_VII_S"/>
    <property type="match status" value="1"/>
</dbReference>
<dbReference type="GO" id="GO:0006308">
    <property type="term" value="P:DNA catabolic process"/>
    <property type="evidence" value="ECO:0007669"/>
    <property type="project" value="UniProtKB-UniRule"/>
</dbReference>
<evidence type="ECO:0000256" key="5">
    <source>
        <dbReference type="ARBA" id="ARBA00022839"/>
    </source>
</evidence>
<keyword evidence="4 6" id="KW-0378">Hydrolase</keyword>
<comment type="subunit">
    <text evidence="6">Heterooligomer composed of large and small subunits.</text>
</comment>
<dbReference type="GO" id="GO:0008855">
    <property type="term" value="F:exodeoxyribonuclease VII activity"/>
    <property type="evidence" value="ECO:0007669"/>
    <property type="project" value="UniProtKB-UniRule"/>
</dbReference>
<evidence type="ECO:0000313" key="8">
    <source>
        <dbReference type="EMBL" id="AEH52030.1"/>
    </source>
</evidence>
<keyword evidence="7" id="KW-0175">Coiled coil</keyword>
<dbReference type="EMBL" id="CP002351">
    <property type="protein sequence ID" value="AEH52030.1"/>
    <property type="molecule type" value="Genomic_DNA"/>
</dbReference>
<keyword evidence="5 6" id="KW-0269">Exonuclease</keyword>
<comment type="subcellular location">
    <subcellularLocation>
        <location evidence="6">Cytoplasm</location>
    </subcellularLocation>
</comment>
<evidence type="ECO:0000256" key="1">
    <source>
        <dbReference type="ARBA" id="ARBA00009998"/>
    </source>
</evidence>
<protein>
    <recommendedName>
        <fullName evidence="6">Exodeoxyribonuclease 7 small subunit</fullName>
        <ecNumber evidence="6">3.1.11.6</ecNumber>
    </recommendedName>
    <alternativeName>
        <fullName evidence="6">Exodeoxyribonuclease VII small subunit</fullName>
        <shortName evidence="6">Exonuclease VII small subunit</shortName>
    </alternativeName>
</protein>
<dbReference type="NCBIfam" id="TIGR01280">
    <property type="entry name" value="xseB"/>
    <property type="match status" value="1"/>
</dbReference>
<dbReference type="GO" id="GO:0005737">
    <property type="term" value="C:cytoplasm"/>
    <property type="evidence" value="ECO:0007669"/>
    <property type="project" value="UniProtKB-SubCell"/>
</dbReference>
<evidence type="ECO:0000313" key="9">
    <source>
        <dbReference type="Proteomes" id="UP000006804"/>
    </source>
</evidence>
<organism evidence="8 9">
    <name type="scientific">Pseudothermotoga thermarum DSM 5069</name>
    <dbReference type="NCBI Taxonomy" id="688269"/>
    <lineage>
        <taxon>Bacteria</taxon>
        <taxon>Thermotogati</taxon>
        <taxon>Thermotogota</taxon>
        <taxon>Thermotogae</taxon>
        <taxon>Thermotogales</taxon>
        <taxon>Thermotogaceae</taxon>
        <taxon>Pseudothermotoga</taxon>
    </lineage>
</organism>
<comment type="catalytic activity">
    <reaction evidence="6">
        <text>Exonucleolytic cleavage in either 5'- to 3'- or 3'- to 5'-direction to yield nucleoside 5'-phosphates.</text>
        <dbReference type="EC" id="3.1.11.6"/>
    </reaction>
</comment>